<dbReference type="InterPro" id="IPR006600">
    <property type="entry name" value="HTH_CenpB_DNA-bd_dom"/>
</dbReference>
<organism evidence="3 4">
    <name type="scientific">Phytophthora cactorum</name>
    <dbReference type="NCBI Taxonomy" id="29920"/>
    <lineage>
        <taxon>Eukaryota</taxon>
        <taxon>Sar</taxon>
        <taxon>Stramenopiles</taxon>
        <taxon>Oomycota</taxon>
        <taxon>Peronosporomycetes</taxon>
        <taxon>Peronosporales</taxon>
        <taxon>Peronosporaceae</taxon>
        <taxon>Phytophthora</taxon>
    </lineage>
</organism>
<proteinExistence type="predicted"/>
<evidence type="ECO:0000313" key="4">
    <source>
        <dbReference type="Proteomes" id="UP000736787"/>
    </source>
</evidence>
<dbReference type="EMBL" id="RCMK01001635">
    <property type="protein sequence ID" value="KAG2890727.1"/>
    <property type="molecule type" value="Genomic_DNA"/>
</dbReference>
<dbReference type="GO" id="GO:0003677">
    <property type="term" value="F:DNA binding"/>
    <property type="evidence" value="ECO:0007669"/>
    <property type="project" value="UniProtKB-KW"/>
</dbReference>
<dbReference type="Proteomes" id="UP000736787">
    <property type="component" value="Unassembled WGS sequence"/>
</dbReference>
<accession>A0A8T1AX00</accession>
<name>A0A8T1AX00_9STRA</name>
<feature type="domain" description="HTH CENPB-type" evidence="2">
    <location>
        <begin position="56"/>
        <end position="125"/>
    </location>
</feature>
<dbReference type="Pfam" id="PF03221">
    <property type="entry name" value="HTH_Tnp_Tc5"/>
    <property type="match status" value="1"/>
</dbReference>
<evidence type="ECO:0000259" key="2">
    <source>
        <dbReference type="PROSITE" id="PS51253"/>
    </source>
</evidence>
<dbReference type="VEuPathDB" id="FungiDB:PC110_g21011"/>
<protein>
    <recommendedName>
        <fullName evidence="2">HTH CENPB-type domain-containing protein</fullName>
    </recommendedName>
</protein>
<dbReference type="InterPro" id="IPR050863">
    <property type="entry name" value="CenT-Element_Derived"/>
</dbReference>
<comment type="caution">
    <text evidence="3">The sequence shown here is derived from an EMBL/GenBank/DDBJ whole genome shotgun (WGS) entry which is preliminary data.</text>
</comment>
<dbReference type="PANTHER" id="PTHR19303">
    <property type="entry name" value="TRANSPOSON"/>
    <property type="match status" value="1"/>
</dbReference>
<evidence type="ECO:0000256" key="1">
    <source>
        <dbReference type="ARBA" id="ARBA00023125"/>
    </source>
</evidence>
<sequence length="269" mass="30313">MGKQRAKYGDKELDDAVQAVLAGAQLKATSKERNIAHSTLKKYVAAARMNAPLEANRRGPPPMLPKSSEDSIRDWILERQVSGHPVGRRDVIRKEQQIAELVCSVPVVEGWLWRFMERHPSLSLRKSQSITKARNEVEESDLSVLFSSLAKVIIENKMGAARVFNVDETAIETKREHKKVVVTNGSKNVWHRDIKTQFHLSFVACRSANGYVIPPLFIFPGESVSEDVFGTCQIPGAGVTTTEKAFMTGSLFARWLRFFFLVMPFLHQF</sequence>
<dbReference type="VEuPathDB" id="FungiDB:PC110_g21012"/>
<reference evidence="3" key="1">
    <citation type="submission" date="2018-10" db="EMBL/GenBank/DDBJ databases">
        <title>Effector identification in a new, highly contiguous assembly of the strawberry crown rot pathogen Phytophthora cactorum.</title>
        <authorList>
            <person name="Armitage A.D."/>
            <person name="Nellist C.F."/>
            <person name="Bates H."/>
            <person name="Vickerstaff R.J."/>
            <person name="Harrison R.J."/>
        </authorList>
    </citation>
    <scope>NUCLEOTIDE SEQUENCE</scope>
    <source>
        <strain evidence="3">4040</strain>
    </source>
</reference>
<keyword evidence="1" id="KW-0238">DNA-binding</keyword>
<evidence type="ECO:0000313" key="3">
    <source>
        <dbReference type="EMBL" id="KAG2890727.1"/>
    </source>
</evidence>
<dbReference type="GO" id="GO:0005634">
    <property type="term" value="C:nucleus"/>
    <property type="evidence" value="ECO:0007669"/>
    <property type="project" value="TreeGrafter"/>
</dbReference>
<dbReference type="PROSITE" id="PS51253">
    <property type="entry name" value="HTH_CENPB"/>
    <property type="match status" value="1"/>
</dbReference>
<gene>
    <name evidence="3" type="ORF">PC117_g24412</name>
</gene>
<dbReference type="AlphaFoldDB" id="A0A8T1AX00"/>
<dbReference type="PANTHER" id="PTHR19303:SF57">
    <property type="entry name" value="HTH CENPB-TYPE DOMAIN-CONTAINING PROTEIN"/>
    <property type="match status" value="1"/>
</dbReference>